<dbReference type="KEGG" id="vg:5179515"/>
<evidence type="ECO:0000313" key="2">
    <source>
        <dbReference type="EMBL" id="ABG25621.1"/>
    </source>
</evidence>
<feature type="transmembrane region" description="Helical" evidence="1">
    <location>
        <begin position="315"/>
        <end position="339"/>
    </location>
</feature>
<evidence type="ECO:0000256" key="1">
    <source>
        <dbReference type="SAM" id="Phobius"/>
    </source>
</evidence>
<name>Q14VW7_9VIRU</name>
<keyword evidence="1" id="KW-0812">Transmembrane</keyword>
<reference evidence="2 3" key="1">
    <citation type="journal article" date="2006" name="J. Gen. Virol.">
        <title>Genome sequences of two frog herpesviruses.</title>
        <authorList>
            <person name="Davison A.J."/>
            <person name="Cunningham C."/>
            <person name="Sauerbier W."/>
            <person name="McKinnell R.G."/>
        </authorList>
    </citation>
    <scope>NUCLEOTIDE SEQUENCE [LARGE SCALE GENOMIC DNA]</scope>
    <source>
        <strain evidence="2">ATCC VR-568</strain>
    </source>
</reference>
<keyword evidence="1" id="KW-0472">Membrane</keyword>
<organism evidence="2 3">
    <name type="scientific">Ranid herpesvirus 2</name>
    <dbReference type="NCBI Taxonomy" id="389214"/>
    <lineage>
        <taxon>Viruses</taxon>
        <taxon>Duplodnaviria</taxon>
        <taxon>Heunggongvirae</taxon>
        <taxon>Peploviricota</taxon>
        <taxon>Herviviricetes</taxon>
        <taxon>Herpesvirales</taxon>
        <taxon>Alloherpesviridae</taxon>
        <taxon>Batravirus</taxon>
        <taxon>Batravirus ranidallo2</taxon>
    </lineage>
</organism>
<accession>Q14VW7</accession>
<dbReference type="RefSeq" id="YP_656647.1">
    <property type="nucleotide sequence ID" value="NC_008210.1"/>
</dbReference>
<keyword evidence="3" id="KW-1185">Reference proteome</keyword>
<keyword evidence="1" id="KW-1133">Transmembrane helix</keyword>
<sequence length="380" mass="43612">MYLFWVCVLTVMWWGVEPQRTYISTYATIGPRLGAYQASVFVNGSLIGYYNCPNLLYASDGLFMSAPYNLNIEDLRQLINSTTYFLDPSKVKAEIELMSECVVDADGVPRVTFNSMYMAKRKAHTLSADNKYWTLKHCKIIYDETDRFSVGSLKKRTPYVTATQTQPDGSYRCMLYNVYPWYPITWSRGLLKDRAMTDKSIYGSRDGTYVTFQTYMKMHDGLRDPGSAGLFLQAEPDMLCVFKLEDVVYRALINRANPNPVEVVKSNKTDRNARPKNGTVKNPGVHMKEAEQMRDRLYGWHLTRLSDTPADPAKIGMLFGGTAVLFTVVASIVLCMVCFKYRECVCPNRREKCPLLFGRKSRFRFLNTEYENVREVKLKA</sequence>
<dbReference type="Proteomes" id="UP000120576">
    <property type="component" value="Genome"/>
</dbReference>
<dbReference type="EMBL" id="DQ665652">
    <property type="protein sequence ID" value="ABG25621.1"/>
    <property type="molecule type" value="Genomic_DNA"/>
</dbReference>
<evidence type="ECO:0000313" key="3">
    <source>
        <dbReference type="Proteomes" id="UP000120576"/>
    </source>
</evidence>
<dbReference type="GeneID" id="5179515"/>
<proteinExistence type="predicted"/>
<protein>
    <submittedName>
        <fullName evidence="2">ORF139</fullName>
    </submittedName>
</protein>